<feature type="transmembrane region" description="Helical" evidence="2">
    <location>
        <begin position="47"/>
        <end position="66"/>
    </location>
</feature>
<feature type="transmembrane region" description="Helical" evidence="2">
    <location>
        <begin position="17"/>
        <end position="35"/>
    </location>
</feature>
<evidence type="ECO:0000313" key="4">
    <source>
        <dbReference type="Proteomes" id="UP001500943"/>
    </source>
</evidence>
<dbReference type="RefSeq" id="WP_343926510.1">
    <property type="nucleotide sequence ID" value="NZ_BAAAKW010000065.1"/>
</dbReference>
<reference evidence="3 4" key="1">
    <citation type="journal article" date="2019" name="Int. J. Syst. Evol. Microbiol.">
        <title>The Global Catalogue of Microorganisms (GCM) 10K type strain sequencing project: providing services to taxonomists for standard genome sequencing and annotation.</title>
        <authorList>
            <consortium name="The Broad Institute Genomics Platform"/>
            <consortium name="The Broad Institute Genome Sequencing Center for Infectious Disease"/>
            <person name="Wu L."/>
            <person name="Ma J."/>
        </authorList>
    </citation>
    <scope>NUCLEOTIDE SEQUENCE [LARGE SCALE GENOMIC DNA]</scope>
    <source>
        <strain evidence="3 4">JCM 12762</strain>
    </source>
</reference>
<name>A0ABN1VXB6_9MICO</name>
<keyword evidence="2" id="KW-0812">Transmembrane</keyword>
<feature type="transmembrane region" description="Helical" evidence="2">
    <location>
        <begin position="189"/>
        <end position="210"/>
    </location>
</feature>
<dbReference type="EMBL" id="BAAAKW010000065">
    <property type="protein sequence ID" value="GAA1226114.1"/>
    <property type="molecule type" value="Genomic_DNA"/>
</dbReference>
<organism evidence="3 4">
    <name type="scientific">Rhodoglobus aureus</name>
    <dbReference type="NCBI Taxonomy" id="191497"/>
    <lineage>
        <taxon>Bacteria</taxon>
        <taxon>Bacillati</taxon>
        <taxon>Actinomycetota</taxon>
        <taxon>Actinomycetes</taxon>
        <taxon>Micrococcales</taxon>
        <taxon>Microbacteriaceae</taxon>
        <taxon>Rhodoglobus</taxon>
    </lineage>
</organism>
<sequence length="302" mass="30730">MSTSHTPVEANKVRNRVLIAIGAVVIIATYLYLVLGQPSEFAEGDFGQASLIAIIGYLLGSVLIAVGTIHRLPTTTIALVPVAIAVNIVVGQLSASIGLPIYLDSIGTILVGVLAGPAAGALTGALTNVIWGMTISPIALPFAVTAVVIGVMAGYAGRLGMFRRFYLAPIAGLITGIVAALVSSPIAAFIFGGATGGGNGAIVAAFRAVGNSLLASTTFQGLLSDPLDKVITFTIVVIILFALPSRFRSRFPFVREYNVFGKQSELAAPTRATRTGEAGDAAAASTSGDDSASTDGTPTPKG</sequence>
<dbReference type="Proteomes" id="UP001500943">
    <property type="component" value="Unassembled WGS sequence"/>
</dbReference>
<feature type="region of interest" description="Disordered" evidence="1">
    <location>
        <begin position="270"/>
        <end position="302"/>
    </location>
</feature>
<keyword evidence="2" id="KW-0472">Membrane</keyword>
<gene>
    <name evidence="3" type="ORF">GCM10009655_25950</name>
</gene>
<keyword evidence="4" id="KW-1185">Reference proteome</keyword>
<proteinExistence type="predicted"/>
<protein>
    <submittedName>
        <fullName evidence="3">Uncharacterized protein</fullName>
    </submittedName>
</protein>
<comment type="caution">
    <text evidence="3">The sequence shown here is derived from an EMBL/GenBank/DDBJ whole genome shotgun (WGS) entry which is preliminary data.</text>
</comment>
<feature type="transmembrane region" description="Helical" evidence="2">
    <location>
        <begin position="230"/>
        <end position="247"/>
    </location>
</feature>
<accession>A0ABN1VXB6</accession>
<feature type="transmembrane region" description="Helical" evidence="2">
    <location>
        <begin position="109"/>
        <end position="131"/>
    </location>
</feature>
<feature type="transmembrane region" description="Helical" evidence="2">
    <location>
        <begin position="163"/>
        <end position="182"/>
    </location>
</feature>
<feature type="transmembrane region" description="Helical" evidence="2">
    <location>
        <begin position="138"/>
        <end position="157"/>
    </location>
</feature>
<evidence type="ECO:0000313" key="3">
    <source>
        <dbReference type="EMBL" id="GAA1226114.1"/>
    </source>
</evidence>
<dbReference type="Gene3D" id="1.10.1760.20">
    <property type="match status" value="1"/>
</dbReference>
<feature type="transmembrane region" description="Helical" evidence="2">
    <location>
        <begin position="78"/>
        <end position="103"/>
    </location>
</feature>
<evidence type="ECO:0000256" key="2">
    <source>
        <dbReference type="SAM" id="Phobius"/>
    </source>
</evidence>
<keyword evidence="2" id="KW-1133">Transmembrane helix</keyword>
<evidence type="ECO:0000256" key="1">
    <source>
        <dbReference type="SAM" id="MobiDB-lite"/>
    </source>
</evidence>